<dbReference type="PROSITE" id="PS01094">
    <property type="entry name" value="UPF0076"/>
    <property type="match status" value="1"/>
</dbReference>
<proteinExistence type="inferred from homology"/>
<feature type="chain" id="PRO_5019522196" description="RidA family protein" evidence="2">
    <location>
        <begin position="23"/>
        <end position="166"/>
    </location>
</feature>
<keyword evidence="2" id="KW-0732">Signal</keyword>
<dbReference type="RefSeq" id="WP_129833936.1">
    <property type="nucleotide sequence ID" value="NZ_CP035704.1"/>
</dbReference>
<evidence type="ECO:0000313" key="3">
    <source>
        <dbReference type="EMBL" id="QBB71182.1"/>
    </source>
</evidence>
<dbReference type="PANTHER" id="PTHR11803">
    <property type="entry name" value="2-IMINOBUTANOATE/2-IMINOPROPANOATE DEAMINASE RIDA"/>
    <property type="match status" value="1"/>
</dbReference>
<dbReference type="EMBL" id="CP035704">
    <property type="protein sequence ID" value="QBB71182.1"/>
    <property type="molecule type" value="Genomic_DNA"/>
</dbReference>
<dbReference type="SUPFAM" id="SSF55298">
    <property type="entry name" value="YjgF-like"/>
    <property type="match status" value="1"/>
</dbReference>
<dbReference type="CDD" id="cd06151">
    <property type="entry name" value="YjgF_YER057c_UK114_like_3"/>
    <property type="match status" value="1"/>
</dbReference>
<organism evidence="3 4">
    <name type="scientific">Pseudolysobacter antarcticus</name>
    <dbReference type="NCBI Taxonomy" id="2511995"/>
    <lineage>
        <taxon>Bacteria</taxon>
        <taxon>Pseudomonadati</taxon>
        <taxon>Pseudomonadota</taxon>
        <taxon>Gammaproteobacteria</taxon>
        <taxon>Lysobacterales</taxon>
        <taxon>Rhodanobacteraceae</taxon>
        <taxon>Pseudolysobacter</taxon>
    </lineage>
</organism>
<comment type="similarity">
    <text evidence="1">Belongs to the RutC family.</text>
</comment>
<keyword evidence="4" id="KW-1185">Reference proteome</keyword>
<dbReference type="InterPro" id="IPR006175">
    <property type="entry name" value="YjgF/YER057c/UK114"/>
</dbReference>
<feature type="signal peptide" evidence="2">
    <location>
        <begin position="1"/>
        <end position="22"/>
    </location>
</feature>
<dbReference type="Proteomes" id="UP000291562">
    <property type="component" value="Chromosome"/>
</dbReference>
<evidence type="ECO:0000256" key="2">
    <source>
        <dbReference type="SAM" id="SignalP"/>
    </source>
</evidence>
<dbReference type="KEGG" id="xbc:ELE36_12920"/>
<dbReference type="AlphaFoldDB" id="A0A411HKX6"/>
<name>A0A411HKX6_9GAMM</name>
<dbReference type="GO" id="GO:0005829">
    <property type="term" value="C:cytosol"/>
    <property type="evidence" value="ECO:0007669"/>
    <property type="project" value="TreeGrafter"/>
</dbReference>
<protein>
    <recommendedName>
        <fullName evidence="5">RidA family protein</fullName>
    </recommendedName>
</protein>
<sequence length="166" mass="17487">MSLKTVVSVAFLLTVFVQVATASDVIHYKRPNSDSPNAQAVEIPAGQNLVFLSGLGPDVADASAPKDSLAAYGDTKTQTLSVLGKIEAALKTMGISMKDVVKMQVFLAGDPALNGKIDFAGMTESYRRFFGTTAQSNLPARSTVKVAGLVNSGWLVEIEVIAARPN</sequence>
<dbReference type="GO" id="GO:0019239">
    <property type="term" value="F:deaminase activity"/>
    <property type="evidence" value="ECO:0007669"/>
    <property type="project" value="TreeGrafter"/>
</dbReference>
<evidence type="ECO:0000256" key="1">
    <source>
        <dbReference type="ARBA" id="ARBA00010552"/>
    </source>
</evidence>
<dbReference type="InterPro" id="IPR035959">
    <property type="entry name" value="RutC-like_sf"/>
</dbReference>
<evidence type="ECO:0008006" key="5">
    <source>
        <dbReference type="Google" id="ProtNLM"/>
    </source>
</evidence>
<reference evidence="3 4" key="1">
    <citation type="submission" date="2019-01" db="EMBL/GenBank/DDBJ databases">
        <title>Pseudolysobacter antarctica gen. nov., sp. nov., isolated from Fildes Peninsula, Antarctica.</title>
        <authorList>
            <person name="Wei Z."/>
            <person name="Peng F."/>
        </authorList>
    </citation>
    <scope>NUCLEOTIDE SEQUENCE [LARGE SCALE GENOMIC DNA]</scope>
    <source>
        <strain evidence="3 4">AQ6-296</strain>
    </source>
</reference>
<dbReference type="InterPro" id="IPR019897">
    <property type="entry name" value="RidA_CS"/>
</dbReference>
<evidence type="ECO:0000313" key="4">
    <source>
        <dbReference type="Proteomes" id="UP000291562"/>
    </source>
</evidence>
<dbReference type="PANTHER" id="PTHR11803:SF59">
    <property type="entry name" value="ENDORIBONUCLEASE"/>
    <property type="match status" value="1"/>
</dbReference>
<dbReference type="Gene3D" id="3.30.1330.40">
    <property type="entry name" value="RutC-like"/>
    <property type="match status" value="1"/>
</dbReference>
<accession>A0A411HKX6</accession>
<dbReference type="Pfam" id="PF01042">
    <property type="entry name" value="Ribonuc_L-PSP"/>
    <property type="match status" value="1"/>
</dbReference>
<dbReference type="OrthoDB" id="9803101at2"/>
<gene>
    <name evidence="3" type="ORF">ELE36_12920</name>
</gene>